<keyword evidence="2" id="KW-1185">Reference proteome</keyword>
<protein>
    <submittedName>
        <fullName evidence="1">Uncharacterized protein</fullName>
    </submittedName>
</protein>
<evidence type="ECO:0000313" key="1">
    <source>
        <dbReference type="EMBL" id="KAK4320395.1"/>
    </source>
</evidence>
<evidence type="ECO:0000313" key="2">
    <source>
        <dbReference type="Proteomes" id="UP001292094"/>
    </source>
</evidence>
<dbReference type="EMBL" id="JAWZYT010000672">
    <property type="protein sequence ID" value="KAK4320395.1"/>
    <property type="molecule type" value="Genomic_DNA"/>
</dbReference>
<dbReference type="Proteomes" id="UP001292094">
    <property type="component" value="Unassembled WGS sequence"/>
</dbReference>
<proteinExistence type="predicted"/>
<gene>
    <name evidence="1" type="ORF">Pmani_008746</name>
</gene>
<reference evidence="1" key="1">
    <citation type="submission" date="2023-11" db="EMBL/GenBank/DDBJ databases">
        <title>Genome assemblies of two species of porcelain crab, Petrolisthes cinctipes and Petrolisthes manimaculis (Anomura: Porcellanidae).</title>
        <authorList>
            <person name="Angst P."/>
        </authorList>
    </citation>
    <scope>NUCLEOTIDE SEQUENCE</scope>
    <source>
        <strain evidence="1">PB745_02</strain>
        <tissue evidence="1">Gill</tissue>
    </source>
</reference>
<dbReference type="AlphaFoldDB" id="A0AAE1Q6D1"/>
<comment type="caution">
    <text evidence="1">The sequence shown here is derived from an EMBL/GenBank/DDBJ whole genome shotgun (WGS) entry which is preliminary data.</text>
</comment>
<organism evidence="1 2">
    <name type="scientific">Petrolisthes manimaculis</name>
    <dbReference type="NCBI Taxonomy" id="1843537"/>
    <lineage>
        <taxon>Eukaryota</taxon>
        <taxon>Metazoa</taxon>
        <taxon>Ecdysozoa</taxon>
        <taxon>Arthropoda</taxon>
        <taxon>Crustacea</taxon>
        <taxon>Multicrustacea</taxon>
        <taxon>Malacostraca</taxon>
        <taxon>Eumalacostraca</taxon>
        <taxon>Eucarida</taxon>
        <taxon>Decapoda</taxon>
        <taxon>Pleocyemata</taxon>
        <taxon>Anomura</taxon>
        <taxon>Galatheoidea</taxon>
        <taxon>Porcellanidae</taxon>
        <taxon>Petrolisthes</taxon>
    </lineage>
</organism>
<name>A0AAE1Q6D1_9EUCA</name>
<accession>A0AAE1Q6D1</accession>
<sequence length="124" mass="14504">MVHDIMIQDDASEMDNTRTMYKTAKLIRNCIEILTKDKQQTNIINLSRRSDVPTELYSFIRWILVGPEEELQTELRSRTVDPSDLTISQNIMYAFNTRGQVLYQPKEPTERFRTQHVQSAAAVR</sequence>